<dbReference type="GeneID" id="35605754"/>
<reference evidence="1 2" key="1">
    <citation type="submission" date="2016-03" db="EMBL/GenBank/DDBJ databases">
        <authorList>
            <person name="Ploux O."/>
        </authorList>
    </citation>
    <scope>NUCLEOTIDE SEQUENCE [LARGE SCALE GENOMIC DNA]</scope>
    <source>
        <strain evidence="1 2">URUG2</strain>
    </source>
</reference>
<dbReference type="EMBL" id="FJUY01000024">
    <property type="protein sequence ID" value="CZT24986.1"/>
    <property type="molecule type" value="Genomic_DNA"/>
</dbReference>
<evidence type="ECO:0000313" key="1">
    <source>
        <dbReference type="EMBL" id="CZT24986.1"/>
    </source>
</evidence>
<dbReference type="OrthoDB" id="5313288at2759"/>
<dbReference type="RefSeq" id="XP_023631709.1">
    <property type="nucleotide sequence ID" value="XM_023775941.1"/>
</dbReference>
<dbReference type="SUPFAM" id="SSF81383">
    <property type="entry name" value="F-box domain"/>
    <property type="match status" value="1"/>
</dbReference>
<evidence type="ECO:0008006" key="3">
    <source>
        <dbReference type="Google" id="ProtNLM"/>
    </source>
</evidence>
<keyword evidence="2" id="KW-1185">Reference proteome</keyword>
<organism evidence="1 2">
    <name type="scientific">Ramularia collo-cygni</name>
    <dbReference type="NCBI Taxonomy" id="112498"/>
    <lineage>
        <taxon>Eukaryota</taxon>
        <taxon>Fungi</taxon>
        <taxon>Dikarya</taxon>
        <taxon>Ascomycota</taxon>
        <taxon>Pezizomycotina</taxon>
        <taxon>Dothideomycetes</taxon>
        <taxon>Dothideomycetidae</taxon>
        <taxon>Mycosphaerellales</taxon>
        <taxon>Mycosphaerellaceae</taxon>
        <taxon>Ramularia</taxon>
    </lineage>
</organism>
<name>A0A2D3V6G8_9PEZI</name>
<evidence type="ECO:0000313" key="2">
    <source>
        <dbReference type="Proteomes" id="UP000225277"/>
    </source>
</evidence>
<dbReference type="STRING" id="112498.A0A2D3V6G8"/>
<sequence length="256" mass="29025">MDNNKSTARERDHLTQLPSELLHSIFSYLLPRHSPERSIFDPKNEKKNPCSHELDKVAATNKVLRSEVNEWAMHFLLSHKSITKFQAPKSATKKDRTTNYLRGRKGLLTWCSSHCVFCGKKSARSAILVNGFRCCMACDKAQWEKITLTDAMTIYGLREQVLLPEKHVNCHNSRKLLAQIGFPRVRYGVYTCQGGKACMFLLEDVKQLATLIHGELEIYMAKREAARVARKAKARSKIQEGDFAKERGTIASPSSA</sequence>
<proteinExistence type="predicted"/>
<dbReference type="InterPro" id="IPR036047">
    <property type="entry name" value="F-box-like_dom_sf"/>
</dbReference>
<dbReference type="AlphaFoldDB" id="A0A2D3V6G8"/>
<accession>A0A2D3V6G8</accession>
<dbReference type="Proteomes" id="UP000225277">
    <property type="component" value="Unassembled WGS sequence"/>
</dbReference>
<gene>
    <name evidence="1" type="ORF">RCC_10715</name>
</gene>
<protein>
    <recommendedName>
        <fullName evidence="3">F-box domain-containing protein</fullName>
    </recommendedName>
</protein>